<organism evidence="2 3">
    <name type="scientific">Stylosanthes scabra</name>
    <dbReference type="NCBI Taxonomy" id="79078"/>
    <lineage>
        <taxon>Eukaryota</taxon>
        <taxon>Viridiplantae</taxon>
        <taxon>Streptophyta</taxon>
        <taxon>Embryophyta</taxon>
        <taxon>Tracheophyta</taxon>
        <taxon>Spermatophyta</taxon>
        <taxon>Magnoliopsida</taxon>
        <taxon>eudicotyledons</taxon>
        <taxon>Gunneridae</taxon>
        <taxon>Pentapetalae</taxon>
        <taxon>rosids</taxon>
        <taxon>fabids</taxon>
        <taxon>Fabales</taxon>
        <taxon>Fabaceae</taxon>
        <taxon>Papilionoideae</taxon>
        <taxon>50 kb inversion clade</taxon>
        <taxon>dalbergioids sensu lato</taxon>
        <taxon>Dalbergieae</taxon>
        <taxon>Pterocarpus clade</taxon>
        <taxon>Stylosanthes</taxon>
    </lineage>
</organism>
<name>A0ABU6QV12_9FABA</name>
<accession>A0ABU6QV12</accession>
<evidence type="ECO:0000256" key="1">
    <source>
        <dbReference type="SAM" id="MobiDB-lite"/>
    </source>
</evidence>
<comment type="caution">
    <text evidence="2">The sequence shown here is derived from an EMBL/GenBank/DDBJ whole genome shotgun (WGS) entry which is preliminary data.</text>
</comment>
<feature type="region of interest" description="Disordered" evidence="1">
    <location>
        <begin position="66"/>
        <end position="92"/>
    </location>
</feature>
<dbReference type="Proteomes" id="UP001341840">
    <property type="component" value="Unassembled WGS sequence"/>
</dbReference>
<sequence length="131" mass="14059">MVFQHAGVSTMSELEQVFLFNIGGGFREIHALVGKAGSPCAPPVAATPVRIAELSVPGVEMEMDNTESHSDYVASYGSSSNSPEDDECIPDTPATGVPVISCLHRIQFHVLQTCLVSFSSLTWMKCQVLIC</sequence>
<proteinExistence type="predicted"/>
<keyword evidence="3" id="KW-1185">Reference proteome</keyword>
<protein>
    <submittedName>
        <fullName evidence="2">Uncharacterized protein</fullName>
    </submittedName>
</protein>
<evidence type="ECO:0000313" key="3">
    <source>
        <dbReference type="Proteomes" id="UP001341840"/>
    </source>
</evidence>
<gene>
    <name evidence="2" type="ORF">PIB30_084935</name>
</gene>
<evidence type="ECO:0000313" key="2">
    <source>
        <dbReference type="EMBL" id="MED6114889.1"/>
    </source>
</evidence>
<reference evidence="2 3" key="1">
    <citation type="journal article" date="2023" name="Plants (Basel)">
        <title>Bridging the Gap: Combining Genomics and Transcriptomics Approaches to Understand Stylosanthes scabra, an Orphan Legume from the Brazilian Caatinga.</title>
        <authorList>
            <person name="Ferreira-Neto J.R.C."/>
            <person name="da Silva M.D."/>
            <person name="Binneck E."/>
            <person name="de Melo N.F."/>
            <person name="da Silva R.H."/>
            <person name="de Melo A.L.T.M."/>
            <person name="Pandolfi V."/>
            <person name="Bustamante F.O."/>
            <person name="Brasileiro-Vidal A.C."/>
            <person name="Benko-Iseppon A.M."/>
        </authorList>
    </citation>
    <scope>NUCLEOTIDE SEQUENCE [LARGE SCALE GENOMIC DNA]</scope>
    <source>
        <tissue evidence="2">Leaves</tissue>
    </source>
</reference>
<dbReference type="EMBL" id="JASCZI010001396">
    <property type="protein sequence ID" value="MED6114889.1"/>
    <property type="molecule type" value="Genomic_DNA"/>
</dbReference>